<evidence type="ECO:0000313" key="2">
    <source>
        <dbReference type="EMBL" id="MFC7343869.1"/>
    </source>
</evidence>
<protein>
    <submittedName>
        <fullName evidence="2">Uncharacterized protein</fullName>
    </submittedName>
</protein>
<evidence type="ECO:0000256" key="1">
    <source>
        <dbReference type="SAM" id="MobiDB-lite"/>
    </source>
</evidence>
<comment type="caution">
    <text evidence="2">The sequence shown here is derived from an EMBL/GenBank/DDBJ whole genome shotgun (WGS) entry which is preliminary data.</text>
</comment>
<proteinExistence type="predicted"/>
<feature type="compositionally biased region" description="Low complexity" evidence="1">
    <location>
        <begin position="24"/>
        <end position="33"/>
    </location>
</feature>
<accession>A0ABW2LQ00</accession>
<reference evidence="3" key="1">
    <citation type="journal article" date="2019" name="Int. J. Syst. Evol. Microbiol.">
        <title>The Global Catalogue of Microorganisms (GCM) 10K type strain sequencing project: providing services to taxonomists for standard genome sequencing and annotation.</title>
        <authorList>
            <consortium name="The Broad Institute Genomics Platform"/>
            <consortium name="The Broad Institute Genome Sequencing Center for Infectious Disease"/>
            <person name="Wu L."/>
            <person name="Ma J."/>
        </authorList>
    </citation>
    <scope>NUCLEOTIDE SEQUENCE [LARGE SCALE GENOMIC DNA]</scope>
    <source>
        <strain evidence="3">WLHS5</strain>
    </source>
</reference>
<evidence type="ECO:0000313" key="3">
    <source>
        <dbReference type="Proteomes" id="UP001596504"/>
    </source>
</evidence>
<sequence length="103" mass="11026">MLATQVNIRMAAAHFAEIQRMAADNPTAPTANNQKNALPIRPKSPALSPRSWRICCEANPTAALSAKFRVKKAKSRMTTPHALRSRWGSGGDATGVPISADAM</sequence>
<name>A0ABW2LQ00_9PSEU</name>
<feature type="region of interest" description="Disordered" evidence="1">
    <location>
        <begin position="24"/>
        <end position="47"/>
    </location>
</feature>
<organism evidence="2 3">
    <name type="scientific">Saccharopolyspora griseoalba</name>
    <dbReference type="NCBI Taxonomy" id="1431848"/>
    <lineage>
        <taxon>Bacteria</taxon>
        <taxon>Bacillati</taxon>
        <taxon>Actinomycetota</taxon>
        <taxon>Actinomycetes</taxon>
        <taxon>Pseudonocardiales</taxon>
        <taxon>Pseudonocardiaceae</taxon>
        <taxon>Saccharopolyspora</taxon>
    </lineage>
</organism>
<keyword evidence="3" id="KW-1185">Reference proteome</keyword>
<dbReference type="Proteomes" id="UP001596504">
    <property type="component" value="Unassembled WGS sequence"/>
</dbReference>
<dbReference type="EMBL" id="JBHTCJ010000012">
    <property type="protein sequence ID" value="MFC7343869.1"/>
    <property type="molecule type" value="Genomic_DNA"/>
</dbReference>
<gene>
    <name evidence="2" type="ORF">ACFQRI_20885</name>
</gene>
<feature type="region of interest" description="Disordered" evidence="1">
    <location>
        <begin position="73"/>
        <end position="103"/>
    </location>
</feature>
<dbReference type="RefSeq" id="WP_380671195.1">
    <property type="nucleotide sequence ID" value="NZ_JBHTCJ010000012.1"/>
</dbReference>